<evidence type="ECO:0000256" key="1">
    <source>
        <dbReference type="SAM" id="MobiDB-lite"/>
    </source>
</evidence>
<dbReference type="AlphaFoldDB" id="A0A1A9VQ01"/>
<dbReference type="Proteomes" id="UP000078200">
    <property type="component" value="Unassembled WGS sequence"/>
</dbReference>
<evidence type="ECO:0000313" key="2">
    <source>
        <dbReference type="EnsemblMetazoa" id="GAUT043859-PA"/>
    </source>
</evidence>
<organism evidence="2 3">
    <name type="scientific">Glossina austeni</name>
    <name type="common">Savannah tsetse fly</name>
    <dbReference type="NCBI Taxonomy" id="7395"/>
    <lineage>
        <taxon>Eukaryota</taxon>
        <taxon>Metazoa</taxon>
        <taxon>Ecdysozoa</taxon>
        <taxon>Arthropoda</taxon>
        <taxon>Hexapoda</taxon>
        <taxon>Insecta</taxon>
        <taxon>Pterygota</taxon>
        <taxon>Neoptera</taxon>
        <taxon>Endopterygota</taxon>
        <taxon>Diptera</taxon>
        <taxon>Brachycera</taxon>
        <taxon>Muscomorpha</taxon>
        <taxon>Hippoboscoidea</taxon>
        <taxon>Glossinidae</taxon>
        <taxon>Glossina</taxon>
    </lineage>
</organism>
<feature type="compositionally biased region" description="Basic and acidic residues" evidence="1">
    <location>
        <begin position="88"/>
        <end position="102"/>
    </location>
</feature>
<feature type="region of interest" description="Disordered" evidence="1">
    <location>
        <begin position="58"/>
        <end position="102"/>
    </location>
</feature>
<dbReference type="EnsemblMetazoa" id="GAUT043859-RA">
    <property type="protein sequence ID" value="GAUT043859-PA"/>
    <property type="gene ID" value="GAUT043859"/>
</dbReference>
<accession>A0A1A9VQ01</accession>
<proteinExistence type="predicted"/>
<evidence type="ECO:0000313" key="3">
    <source>
        <dbReference type="Proteomes" id="UP000078200"/>
    </source>
</evidence>
<name>A0A1A9VQ01_GLOAU</name>
<feature type="compositionally biased region" description="Acidic residues" evidence="1">
    <location>
        <begin position="67"/>
        <end position="87"/>
    </location>
</feature>
<sequence>MALIKPDCVHKKSITILYRSEKYIVDRYAMHHGWRAEESAMKNIWPASKSVEQKKSEIPTKFHIIDDNDENEDENDGSADDNDDGDGDGEKLFQLGRERYQQ</sequence>
<dbReference type="VEuPathDB" id="VectorBase:GAUT043859"/>
<keyword evidence="3" id="KW-1185">Reference proteome</keyword>
<reference evidence="2" key="1">
    <citation type="submission" date="2020-05" db="UniProtKB">
        <authorList>
            <consortium name="EnsemblMetazoa"/>
        </authorList>
    </citation>
    <scope>IDENTIFICATION</scope>
    <source>
        <strain evidence="2">TTRI</strain>
    </source>
</reference>
<protein>
    <submittedName>
        <fullName evidence="2">Uncharacterized protein</fullName>
    </submittedName>
</protein>